<dbReference type="AlphaFoldDB" id="A0A939FLM2"/>
<accession>A0A939FLM2</accession>
<keyword evidence="3" id="KW-0732">Signal</keyword>
<evidence type="ECO:0000313" key="4">
    <source>
        <dbReference type="EMBL" id="MBO0654290.1"/>
    </source>
</evidence>
<sequence>MGRSLLAMLFVGLLMAVPRTNASAADSTSCTDANLTCWAKALQAGKSVMVRLEGPVDPSGISKDGKPPSDDDLKTFKEARDRGGKLIVWVTGQARTGAGGTLLLVLTADTDRFVGPDVELTRLDDTTHTLLERFGACDPLCKKNRESKEGVQGRQLIEAKLARAIDSDITIGTKNGGGDRADGPGVSAPAASGPGGTKKADDTDDSRWLLTVTGGGLLALLAILGVLIVRSGKRWEPATGLPGTGPPRPSPAPARRSPGPPRHGRPAPQTRVRTVRPAALGHRPHGSPPAGLCGARALPVPGHLGGSS</sequence>
<feature type="region of interest" description="Disordered" evidence="1">
    <location>
        <begin position="170"/>
        <end position="203"/>
    </location>
</feature>
<name>A0A939FLM2_9ACTN</name>
<feature type="transmembrane region" description="Helical" evidence="2">
    <location>
        <begin position="208"/>
        <end position="229"/>
    </location>
</feature>
<keyword evidence="2" id="KW-1133">Transmembrane helix</keyword>
<keyword evidence="2" id="KW-0472">Membrane</keyword>
<gene>
    <name evidence="4" type="ORF">J1792_16370</name>
</gene>
<dbReference type="EMBL" id="JAFMOF010000002">
    <property type="protein sequence ID" value="MBO0654290.1"/>
    <property type="molecule type" value="Genomic_DNA"/>
</dbReference>
<proteinExistence type="predicted"/>
<keyword evidence="5" id="KW-1185">Reference proteome</keyword>
<feature type="chain" id="PRO_5037437723" description="TPM domain-containing protein" evidence="3">
    <location>
        <begin position="25"/>
        <end position="308"/>
    </location>
</feature>
<evidence type="ECO:0000256" key="2">
    <source>
        <dbReference type="SAM" id="Phobius"/>
    </source>
</evidence>
<reference evidence="4" key="1">
    <citation type="submission" date="2021-03" db="EMBL/GenBank/DDBJ databases">
        <title>Streptomyces strains.</title>
        <authorList>
            <person name="Lund M.B."/>
            <person name="Toerring T."/>
        </authorList>
    </citation>
    <scope>NUCLEOTIDE SEQUENCE</scope>
    <source>
        <strain evidence="4">JCM 4242</strain>
    </source>
</reference>
<evidence type="ECO:0000256" key="3">
    <source>
        <dbReference type="SAM" id="SignalP"/>
    </source>
</evidence>
<dbReference type="Proteomes" id="UP000664781">
    <property type="component" value="Unassembled WGS sequence"/>
</dbReference>
<evidence type="ECO:0000256" key="1">
    <source>
        <dbReference type="SAM" id="MobiDB-lite"/>
    </source>
</evidence>
<feature type="compositionally biased region" description="Low complexity" evidence="1">
    <location>
        <begin position="183"/>
        <end position="192"/>
    </location>
</feature>
<evidence type="ECO:0000313" key="5">
    <source>
        <dbReference type="Proteomes" id="UP000664781"/>
    </source>
</evidence>
<feature type="region of interest" description="Disordered" evidence="1">
    <location>
        <begin position="235"/>
        <end position="308"/>
    </location>
</feature>
<organism evidence="4 5">
    <name type="scientific">Streptomyces triculaminicus</name>
    <dbReference type="NCBI Taxonomy" id="2816232"/>
    <lineage>
        <taxon>Bacteria</taxon>
        <taxon>Bacillati</taxon>
        <taxon>Actinomycetota</taxon>
        <taxon>Actinomycetes</taxon>
        <taxon>Kitasatosporales</taxon>
        <taxon>Streptomycetaceae</taxon>
        <taxon>Streptomyces</taxon>
    </lineage>
</organism>
<protein>
    <recommendedName>
        <fullName evidence="6">TPM domain-containing protein</fullName>
    </recommendedName>
</protein>
<keyword evidence="2" id="KW-0812">Transmembrane</keyword>
<feature type="signal peptide" evidence="3">
    <location>
        <begin position="1"/>
        <end position="24"/>
    </location>
</feature>
<dbReference type="RefSeq" id="WP_207247570.1">
    <property type="nucleotide sequence ID" value="NZ_JAFMOF010000002.1"/>
</dbReference>
<evidence type="ECO:0008006" key="6">
    <source>
        <dbReference type="Google" id="ProtNLM"/>
    </source>
</evidence>
<comment type="caution">
    <text evidence="4">The sequence shown here is derived from an EMBL/GenBank/DDBJ whole genome shotgun (WGS) entry which is preliminary data.</text>
</comment>